<dbReference type="EMBL" id="JBEPML010000002">
    <property type="protein sequence ID" value="MET3790767.1"/>
    <property type="molecule type" value="Genomic_DNA"/>
</dbReference>
<dbReference type="Proteomes" id="UP001549076">
    <property type="component" value="Unassembled WGS sequence"/>
</dbReference>
<evidence type="ECO:0000313" key="5">
    <source>
        <dbReference type="EMBL" id="MET3790767.1"/>
    </source>
</evidence>
<evidence type="ECO:0000313" key="6">
    <source>
        <dbReference type="Proteomes" id="UP001549076"/>
    </source>
</evidence>
<gene>
    <name evidence="5" type="ORF">ABID37_000958</name>
</gene>
<protein>
    <submittedName>
        <fullName evidence="5">HK97 family phage prohead protease</fullName>
    </submittedName>
</protein>
<dbReference type="RefSeq" id="WP_354192965.1">
    <property type="nucleotide sequence ID" value="NZ_JBEPML010000002.1"/>
</dbReference>
<keyword evidence="2 5" id="KW-0645">Protease</keyword>
<dbReference type="InterPro" id="IPR006433">
    <property type="entry name" value="Prohead_protease"/>
</dbReference>
<dbReference type="Pfam" id="PF04586">
    <property type="entry name" value="Peptidase_S78"/>
    <property type="match status" value="1"/>
</dbReference>
<accession>A0ABV2MY00</accession>
<reference evidence="5 6" key="1">
    <citation type="submission" date="2024-06" db="EMBL/GenBank/DDBJ databases">
        <title>Genomic Encyclopedia of Type Strains, Phase IV (KMG-IV): sequencing the most valuable type-strain genomes for metagenomic binning, comparative biology and taxonomic classification.</title>
        <authorList>
            <person name="Goeker M."/>
        </authorList>
    </citation>
    <scope>NUCLEOTIDE SEQUENCE [LARGE SCALE GENOMIC DNA]</scope>
    <source>
        <strain evidence="5 6">DSM 27865</strain>
    </source>
</reference>
<keyword evidence="1" id="KW-1188">Viral release from host cell</keyword>
<dbReference type="InterPro" id="IPR054613">
    <property type="entry name" value="Peptidase_S78_dom"/>
</dbReference>
<name>A0ABV2MY00_9HYPH</name>
<evidence type="ECO:0000256" key="3">
    <source>
        <dbReference type="ARBA" id="ARBA00022801"/>
    </source>
</evidence>
<feature type="domain" description="Prohead serine protease" evidence="4">
    <location>
        <begin position="19"/>
        <end position="162"/>
    </location>
</feature>
<keyword evidence="6" id="KW-1185">Reference proteome</keyword>
<evidence type="ECO:0000256" key="1">
    <source>
        <dbReference type="ARBA" id="ARBA00022612"/>
    </source>
</evidence>
<comment type="caution">
    <text evidence="5">The sequence shown here is derived from an EMBL/GenBank/DDBJ whole genome shotgun (WGS) entry which is preliminary data.</text>
</comment>
<organism evidence="5 6">
    <name type="scientific">Aquamicrobium terrae</name>
    <dbReference type="NCBI Taxonomy" id="1324945"/>
    <lineage>
        <taxon>Bacteria</taxon>
        <taxon>Pseudomonadati</taxon>
        <taxon>Pseudomonadota</taxon>
        <taxon>Alphaproteobacteria</taxon>
        <taxon>Hyphomicrobiales</taxon>
        <taxon>Phyllobacteriaceae</taxon>
        <taxon>Aquamicrobium</taxon>
    </lineage>
</organism>
<dbReference type="GO" id="GO:0006508">
    <property type="term" value="P:proteolysis"/>
    <property type="evidence" value="ECO:0007669"/>
    <property type="project" value="UniProtKB-KW"/>
</dbReference>
<dbReference type="GO" id="GO:0008233">
    <property type="term" value="F:peptidase activity"/>
    <property type="evidence" value="ECO:0007669"/>
    <property type="project" value="UniProtKB-KW"/>
</dbReference>
<proteinExistence type="predicted"/>
<dbReference type="SUPFAM" id="SSF50789">
    <property type="entry name" value="Herpes virus serine proteinase, assemblin"/>
    <property type="match status" value="1"/>
</dbReference>
<sequence length="195" mass="21562">MKTDASALRYERKFVELTVDEVEPDGSFSGYASLFGVVDLGKDVVEPGAFAKSLRRRKVSGIRMLYQHDAAQPIGVWTEIREDRRGLFVRGRLTPGVQRADEVLALLRSGALDGLSIGFKAVRTRRDAASGTRRILEADLWEISVVTFPMQPAARVETVKAKRRKPHAADEGGVRPLTKAIRHAISIINPKGRSL</sequence>
<evidence type="ECO:0000259" key="4">
    <source>
        <dbReference type="Pfam" id="PF04586"/>
    </source>
</evidence>
<dbReference type="NCBIfam" id="TIGR01543">
    <property type="entry name" value="proheadase_HK97"/>
    <property type="match status" value="1"/>
</dbReference>
<keyword evidence="3" id="KW-0378">Hydrolase</keyword>
<evidence type="ECO:0000256" key="2">
    <source>
        <dbReference type="ARBA" id="ARBA00022670"/>
    </source>
</evidence>